<evidence type="ECO:0000256" key="6">
    <source>
        <dbReference type="ARBA" id="ARBA00022832"/>
    </source>
</evidence>
<dbReference type="SMART" id="SM00308">
    <property type="entry name" value="LH2"/>
    <property type="match status" value="1"/>
</dbReference>
<proteinExistence type="inferred from homology"/>
<evidence type="ECO:0000256" key="5">
    <source>
        <dbReference type="ARBA" id="ARBA00022767"/>
    </source>
</evidence>
<dbReference type="SUPFAM" id="SSF49723">
    <property type="entry name" value="Lipase/lipooxygenase domain (PLAT/LH2 domain)"/>
    <property type="match status" value="1"/>
</dbReference>
<feature type="region of interest" description="Disordered" evidence="15">
    <location>
        <begin position="229"/>
        <end position="251"/>
    </location>
</feature>
<dbReference type="FunFam" id="4.10.375.10:FF:000001">
    <property type="entry name" value="Lipoxygenase"/>
    <property type="match status" value="1"/>
</dbReference>
<dbReference type="GO" id="GO:0006633">
    <property type="term" value="P:fatty acid biosynthetic process"/>
    <property type="evidence" value="ECO:0007669"/>
    <property type="project" value="UniProtKB-KW"/>
</dbReference>
<dbReference type="GO" id="GO:0046872">
    <property type="term" value="F:metal ion binding"/>
    <property type="evidence" value="ECO:0007669"/>
    <property type="project" value="UniProtKB-UniRule"/>
</dbReference>
<keyword evidence="5 14" id="KW-0925">Oxylipin biosynthesis</keyword>
<dbReference type="OrthoDB" id="407298at2759"/>
<evidence type="ECO:0000259" key="17">
    <source>
        <dbReference type="PROSITE" id="PS51393"/>
    </source>
</evidence>
<dbReference type="GO" id="GO:0031408">
    <property type="term" value="P:oxylipin biosynthetic process"/>
    <property type="evidence" value="ECO:0007669"/>
    <property type="project" value="UniProtKB-UniRule"/>
</dbReference>
<dbReference type="PROSITE" id="PS00081">
    <property type="entry name" value="LIPOXYGENASE_2"/>
    <property type="match status" value="1"/>
</dbReference>
<evidence type="ECO:0000256" key="11">
    <source>
        <dbReference type="ARBA" id="ARBA00023160"/>
    </source>
</evidence>
<comment type="function">
    <text evidence="14">Plant lipoxygenase may be involved in a number of diverse aspects of plant physiology including growth and development, pest resistance, and senescence or responses to wounding.</text>
</comment>
<dbReference type="GO" id="GO:0034440">
    <property type="term" value="P:lipid oxidation"/>
    <property type="evidence" value="ECO:0007669"/>
    <property type="project" value="InterPro"/>
</dbReference>
<keyword evidence="19" id="KW-1185">Reference proteome</keyword>
<dbReference type="InterPro" id="IPR027433">
    <property type="entry name" value="Lipoxygenase_dom_3"/>
</dbReference>
<feature type="compositionally biased region" description="Basic residues" evidence="15">
    <location>
        <begin position="238"/>
        <end position="247"/>
    </location>
</feature>
<keyword evidence="8 13" id="KW-0560">Oxidoreductase</keyword>
<dbReference type="Pfam" id="PF01477">
    <property type="entry name" value="PLAT"/>
    <property type="match status" value="1"/>
</dbReference>
<dbReference type="InterPro" id="IPR042057">
    <property type="entry name" value="Lipoxy_PLAT/LH2"/>
</dbReference>
<evidence type="ECO:0000256" key="7">
    <source>
        <dbReference type="ARBA" id="ARBA00022964"/>
    </source>
</evidence>
<keyword evidence="9 13" id="KW-0408">Iron</keyword>
<organism evidence="18 19">
    <name type="scientific">Artemisia annua</name>
    <name type="common">Sweet wormwood</name>
    <dbReference type="NCBI Taxonomy" id="35608"/>
    <lineage>
        <taxon>Eukaryota</taxon>
        <taxon>Viridiplantae</taxon>
        <taxon>Streptophyta</taxon>
        <taxon>Embryophyta</taxon>
        <taxon>Tracheophyta</taxon>
        <taxon>Spermatophyta</taxon>
        <taxon>Magnoliopsida</taxon>
        <taxon>eudicotyledons</taxon>
        <taxon>Gunneridae</taxon>
        <taxon>Pentapetalae</taxon>
        <taxon>asterids</taxon>
        <taxon>campanulids</taxon>
        <taxon>Asterales</taxon>
        <taxon>Asteraceae</taxon>
        <taxon>Asteroideae</taxon>
        <taxon>Anthemideae</taxon>
        <taxon>Artemisiinae</taxon>
        <taxon>Artemisia</taxon>
    </lineage>
</organism>
<dbReference type="PROSITE" id="PS50095">
    <property type="entry name" value="PLAT"/>
    <property type="match status" value="1"/>
</dbReference>
<dbReference type="InterPro" id="IPR020834">
    <property type="entry name" value="LipOase_CS"/>
</dbReference>
<feature type="domain" description="PLAT" evidence="16">
    <location>
        <begin position="25"/>
        <end position="167"/>
    </location>
</feature>
<dbReference type="InterPro" id="IPR000907">
    <property type="entry name" value="LipOase"/>
</dbReference>
<evidence type="ECO:0000256" key="2">
    <source>
        <dbReference type="ARBA" id="ARBA00009419"/>
    </source>
</evidence>
<dbReference type="Gene3D" id="3.10.450.60">
    <property type="match status" value="1"/>
</dbReference>
<dbReference type="PRINTS" id="PR00468">
    <property type="entry name" value="PLTLPOXGNASE"/>
</dbReference>
<keyword evidence="7 13" id="KW-0223">Dioxygenase</keyword>
<dbReference type="InterPro" id="IPR013819">
    <property type="entry name" value="LipOase_C"/>
</dbReference>
<dbReference type="Gene3D" id="4.10.372.10">
    <property type="entry name" value="Lipoxygenase-1, Domain 3"/>
    <property type="match status" value="1"/>
</dbReference>
<dbReference type="InterPro" id="IPR001246">
    <property type="entry name" value="LipOase_plant"/>
</dbReference>
<dbReference type="GO" id="GO:0016702">
    <property type="term" value="F:oxidoreductase activity, acting on single donors with incorporation of molecular oxygen, incorporation of two atoms of oxygen"/>
    <property type="evidence" value="ECO:0007669"/>
    <property type="project" value="InterPro"/>
</dbReference>
<gene>
    <name evidence="18" type="ORF">CTI12_AA262840</name>
</gene>
<dbReference type="SUPFAM" id="SSF48484">
    <property type="entry name" value="Lipoxigenase"/>
    <property type="match status" value="1"/>
</dbReference>
<dbReference type="InterPro" id="IPR036226">
    <property type="entry name" value="LipOase_C_sf"/>
</dbReference>
<evidence type="ECO:0000256" key="15">
    <source>
        <dbReference type="SAM" id="MobiDB-lite"/>
    </source>
</evidence>
<comment type="pathway">
    <text evidence="14">Lipid metabolism; oxylipin biosynthesis.</text>
</comment>
<dbReference type="EMBL" id="PKPP01002765">
    <property type="protein sequence ID" value="PWA73252.1"/>
    <property type="molecule type" value="Genomic_DNA"/>
</dbReference>
<feature type="domain" description="Lipoxygenase" evidence="17">
    <location>
        <begin position="170"/>
        <end position="868"/>
    </location>
</feature>
<evidence type="ECO:0000256" key="1">
    <source>
        <dbReference type="ARBA" id="ARBA00001962"/>
    </source>
</evidence>
<comment type="caution">
    <text evidence="12">Lacks conserved residue(s) required for the propagation of feature annotation.</text>
</comment>
<name>A0A2U1NIA3_ARTAN</name>
<dbReference type="PANTHER" id="PTHR11771">
    <property type="entry name" value="LIPOXYGENASE"/>
    <property type="match status" value="1"/>
</dbReference>
<evidence type="ECO:0000256" key="4">
    <source>
        <dbReference type="ARBA" id="ARBA00022723"/>
    </source>
</evidence>
<evidence type="ECO:0000313" key="19">
    <source>
        <dbReference type="Proteomes" id="UP000245207"/>
    </source>
</evidence>
<dbReference type="Pfam" id="PF00305">
    <property type="entry name" value="Lipoxygenase"/>
    <property type="match status" value="1"/>
</dbReference>
<evidence type="ECO:0000256" key="9">
    <source>
        <dbReference type="ARBA" id="ARBA00023004"/>
    </source>
</evidence>
<comment type="cofactor">
    <cofactor evidence="1 13">
        <name>Fe cation</name>
        <dbReference type="ChEBI" id="CHEBI:24875"/>
    </cofactor>
</comment>
<keyword evidence="6" id="KW-0276">Fatty acid metabolism</keyword>
<evidence type="ECO:0000256" key="8">
    <source>
        <dbReference type="ARBA" id="ARBA00023002"/>
    </source>
</evidence>
<keyword evidence="3 14" id="KW-0444">Lipid biosynthesis</keyword>
<dbReference type="EC" id="1.13.11.-" evidence="14"/>
<dbReference type="PRINTS" id="PR00087">
    <property type="entry name" value="LIPOXYGENASE"/>
</dbReference>
<dbReference type="InterPro" id="IPR036392">
    <property type="entry name" value="PLAT/LH2_dom_sf"/>
</dbReference>
<keyword evidence="10" id="KW-0443">Lipid metabolism</keyword>
<evidence type="ECO:0000313" key="18">
    <source>
        <dbReference type="EMBL" id="PWA73252.1"/>
    </source>
</evidence>
<comment type="similarity">
    <text evidence="2 13">Belongs to the lipoxygenase family.</text>
</comment>
<protein>
    <recommendedName>
        <fullName evidence="14">Lipoxygenase</fullName>
        <ecNumber evidence="14">1.13.11.-</ecNumber>
    </recommendedName>
</protein>
<keyword evidence="11 14" id="KW-0275">Fatty acid biosynthesis</keyword>
<comment type="caution">
    <text evidence="18">The sequence shown here is derived from an EMBL/GenBank/DDBJ whole genome shotgun (WGS) entry which is preliminary data.</text>
</comment>
<dbReference type="Gene3D" id="2.60.60.20">
    <property type="entry name" value="PLAT/LH2 domain"/>
    <property type="match status" value="1"/>
</dbReference>
<dbReference type="PROSITE" id="PS51393">
    <property type="entry name" value="LIPOXYGENASE_3"/>
    <property type="match status" value="1"/>
</dbReference>
<evidence type="ECO:0000256" key="3">
    <source>
        <dbReference type="ARBA" id="ARBA00022516"/>
    </source>
</evidence>
<evidence type="ECO:0000256" key="14">
    <source>
        <dbReference type="RuleBase" id="RU003975"/>
    </source>
</evidence>
<keyword evidence="4 13" id="KW-0479">Metal-binding</keyword>
<dbReference type="CDD" id="cd01751">
    <property type="entry name" value="PLAT_LH2"/>
    <property type="match status" value="1"/>
</dbReference>
<evidence type="ECO:0000256" key="12">
    <source>
        <dbReference type="PROSITE-ProRule" id="PRU00152"/>
    </source>
</evidence>
<evidence type="ECO:0000259" key="16">
    <source>
        <dbReference type="PROSITE" id="PS50095"/>
    </source>
</evidence>
<sequence length="868" mass="98737">MGVMNVITCGSSKNRYEDEAEKKTIKGTVVLMKKNTLDLNDIGASILDRVYEIFGKHVAIQLISSTHCDPSNESSGVIGKAAIIEDWLSKMNGKAAAEETSFSVTFEWEESMGVPGALLIKNNHHSQFYLKTVTLDNVPGHDGEIHFVCNSWVYPVHRYNYDRVFFVNKAYLPASTPQPLRYYRQQELINLRGTGSGVLKEWDRVYDYDYYNDLGLPDKGPKYARPVLGGSKEYPYPRRGRTGRKPTKKDPNSEKRLFLLSLNIYVPRDERFSHVKFSDFLGYAAKSIGQVVRPELKALFDKTPNEFDSFEDILELYRDGFKLPKAYSKLRKNTNLELVKELLRTDGEKPLTFPMPDVIKEDKDAWRTDEEFGREMLAGVNPVVIRRLQEFPPASTLDTNEFGDQTSTMTKEQLEVNMNGLTIEQALEEKKLFILDHHDAVMPYLTKINSTASQIYATRTVLLLLDDGTLKPLAIELSLPNTEDKGCTSEVFTPSEDGVQGSIWQLAKAYAAVNDSGYHQLISHWLNTHAVIEPFIIATNRQLSVLHPIFKLLQPHFRDTMNINALARQILINAGGVLEMTVFPRKYAMEMSSFIYKNWNFTEQALPADLLKRGVAVEDPSQPHGLKLLIKDYPFAVDGLEIWSAIHLWVRDYCCVYYQSDEMVQTDSELQSWWTELRTEGHGDKKDEPWWPKLQTVTELIDSCTIIIWVASALHAAVNFGQYPYAGYLPNRPTVSRKFMPKKGSPEYAELESDPDKVFLKTITSQLQTLLGVSLIEMLSRHSTDEIYLGQSESKYWTSDEKALEAFKEFGEKLKGIEDEIIKRNNDERLKNRNGPVKIPYTLLYPNTSDTTQNGGLTGKGIPNSISI</sequence>
<dbReference type="PROSITE" id="PS00711">
    <property type="entry name" value="LIPOXYGENASE_1"/>
    <property type="match status" value="1"/>
</dbReference>
<dbReference type="Proteomes" id="UP000245207">
    <property type="component" value="Unassembled WGS sequence"/>
</dbReference>
<dbReference type="AlphaFoldDB" id="A0A2U1NIA3"/>
<dbReference type="UniPathway" id="UPA00382"/>
<dbReference type="Gene3D" id="4.10.375.10">
    <property type="entry name" value="Lipoxygenase-1, Domain 2"/>
    <property type="match status" value="1"/>
</dbReference>
<dbReference type="STRING" id="35608.A0A2U1NIA3"/>
<dbReference type="FunFam" id="1.20.245.10:FF:000002">
    <property type="entry name" value="Lipoxygenase"/>
    <property type="match status" value="1"/>
</dbReference>
<dbReference type="Gene3D" id="1.20.245.10">
    <property type="entry name" value="Lipoxygenase-1, Domain 5"/>
    <property type="match status" value="1"/>
</dbReference>
<accession>A0A2U1NIA3</accession>
<dbReference type="InterPro" id="IPR001024">
    <property type="entry name" value="PLAT/LH2_dom"/>
</dbReference>
<evidence type="ECO:0000256" key="13">
    <source>
        <dbReference type="RuleBase" id="RU003974"/>
    </source>
</evidence>
<evidence type="ECO:0000256" key="10">
    <source>
        <dbReference type="ARBA" id="ARBA00023098"/>
    </source>
</evidence>
<reference evidence="18 19" key="1">
    <citation type="journal article" date="2018" name="Mol. Plant">
        <title>The genome of Artemisia annua provides insight into the evolution of Asteraceae family and artemisinin biosynthesis.</title>
        <authorList>
            <person name="Shen Q."/>
            <person name="Zhang L."/>
            <person name="Liao Z."/>
            <person name="Wang S."/>
            <person name="Yan T."/>
            <person name="Shi P."/>
            <person name="Liu M."/>
            <person name="Fu X."/>
            <person name="Pan Q."/>
            <person name="Wang Y."/>
            <person name="Lv Z."/>
            <person name="Lu X."/>
            <person name="Zhang F."/>
            <person name="Jiang W."/>
            <person name="Ma Y."/>
            <person name="Chen M."/>
            <person name="Hao X."/>
            <person name="Li L."/>
            <person name="Tang Y."/>
            <person name="Lv G."/>
            <person name="Zhou Y."/>
            <person name="Sun X."/>
            <person name="Brodelius P.E."/>
            <person name="Rose J.K.C."/>
            <person name="Tang K."/>
        </authorList>
    </citation>
    <scope>NUCLEOTIDE SEQUENCE [LARGE SCALE GENOMIC DNA]</scope>
    <source>
        <strain evidence="19">cv. Huhao1</strain>
        <tissue evidence="18">Leaf</tissue>
    </source>
</reference>
<dbReference type="FunFam" id="3.10.450.60:FF:000002">
    <property type="entry name" value="Lipoxygenase"/>
    <property type="match status" value="1"/>
</dbReference>
<dbReference type="InterPro" id="IPR020833">
    <property type="entry name" value="LipOase_Fe_BS"/>
</dbReference>